<dbReference type="InterPro" id="IPR032675">
    <property type="entry name" value="LRR_dom_sf"/>
</dbReference>
<dbReference type="PRINTS" id="PR00364">
    <property type="entry name" value="DISEASERSIST"/>
</dbReference>
<dbReference type="Gene3D" id="1.10.8.430">
    <property type="entry name" value="Helical domain of apoptotic protease-activating factors"/>
    <property type="match status" value="1"/>
</dbReference>
<keyword evidence="4" id="KW-0547">Nucleotide-binding</keyword>
<evidence type="ECO:0000256" key="4">
    <source>
        <dbReference type="ARBA" id="ARBA00022741"/>
    </source>
</evidence>
<dbReference type="SUPFAM" id="SSF52058">
    <property type="entry name" value="L domain-like"/>
    <property type="match status" value="1"/>
</dbReference>
<dbReference type="SUPFAM" id="SSF52540">
    <property type="entry name" value="P-loop containing nucleoside triphosphate hydrolases"/>
    <property type="match status" value="1"/>
</dbReference>
<proteinExistence type="inferred from homology"/>
<evidence type="ECO:0000256" key="2">
    <source>
        <dbReference type="ARBA" id="ARBA00022614"/>
    </source>
</evidence>
<feature type="domain" description="Disease resistance N-terminal" evidence="9">
    <location>
        <begin position="9"/>
        <end position="95"/>
    </location>
</feature>
<evidence type="ECO:0000259" key="11">
    <source>
        <dbReference type="Pfam" id="PF23598"/>
    </source>
</evidence>
<dbReference type="EnsemblPlants" id="EMT29642">
    <property type="protein sequence ID" value="EMT29642"/>
    <property type="gene ID" value="F775_20940"/>
</dbReference>
<dbReference type="InterPro" id="IPR055414">
    <property type="entry name" value="LRR_R13L4/SHOC2-like"/>
</dbReference>
<dbReference type="GO" id="GO:0098542">
    <property type="term" value="P:defense response to other organism"/>
    <property type="evidence" value="ECO:0007669"/>
    <property type="project" value="TreeGrafter"/>
</dbReference>
<dbReference type="CDD" id="cd14798">
    <property type="entry name" value="RX-CC_like"/>
    <property type="match status" value="1"/>
</dbReference>
<keyword evidence="5" id="KW-0611">Plant defense</keyword>
<dbReference type="Gene3D" id="1.10.10.10">
    <property type="entry name" value="Winged helix-like DNA-binding domain superfamily/Winged helix DNA-binding domain"/>
    <property type="match status" value="1"/>
</dbReference>
<dbReference type="InterPro" id="IPR041118">
    <property type="entry name" value="Rx_N"/>
</dbReference>
<name>M8CQ28_AEGTA</name>
<dbReference type="Pfam" id="PF00931">
    <property type="entry name" value="NB-ARC"/>
    <property type="match status" value="1"/>
</dbReference>
<keyword evidence="6" id="KW-0175">Coiled coil</keyword>
<dbReference type="GO" id="GO:0043531">
    <property type="term" value="F:ADP binding"/>
    <property type="evidence" value="ECO:0007669"/>
    <property type="project" value="InterPro"/>
</dbReference>
<sequence length="1234" mass="137759">MEAATATAFVGRIAPKLLEFLAANHKLRQNLEHDITYIQREFALISAAIQQDDECRWRSGAVGDHVQRAWIQIIRDLAHAIEDCIDRFMHRVTISGTSTWIRQAVHKVQTMTVRKEFAKAIHELKKISQESSKLREAYYSASIGAGTSSSSALPLSVACEMTTEMAIDDTLSADRPVGMDAPRDELLELIQQQQQQLKVISIVGFDGIGKTLLARCVYNTIENQYEARAWVSAAEQGVPTNVLKEILHQLDIPTNGGGNLSKLCSILRLYLGNKRFFIVIDDMRTEFWHDIKNAFVGLSGRVLVTTAIHSVANTCSSSAAHDHVYAMKTLADEHSRLLFFKEAFQDDNPPVDKEDQLGSEALKKCDGLPLALVTTARYLQSTGNPTHGNWATLCHNLGAHLETKEMLARMKRVLVHSYTSLVKHDVKTCLLYLGIYPSGRTVRRGSLIRKWCAEGFIQGDYMCNALDAAIGNFKELVNRSIIQRTDASSKNNEDRVKTYHTHGMMLEFILHMSKCDNFITLLYDQMAPPPPPSKIRWLSLHDTSAKVANDLSLVRSLTVFGKAHESVLDFCKYELLRVLDLEECSNHLEDKHLREICSNLLLLRYLSLGAAVKVTALPKESKKLQLLETLDARRTKIEILPTQVMELPCLIHLFGKFKLQEGVGSRKMHKLQTWFSENSKLETVAGFVVDNNKSQGFAQLMEHMKHLTKVKIWCEKSTNNSTDPTASGSNSSTNNYTHVSNAIKGFIKRSTDVKKAHSLSIHFNDKWFQDLLVNLSLEKEEASSCYLSSFKLQGGNICSLPPFVTMLGGLTKLCLSSPRHQLSGDILAALSRVRCLAYLKLIASQLDKLVIIKGALGSLRRLCIVVEVMTELEVQEGALPLLESLQLLCKDLNGVCCTTIQSLRRIKEVTLHDGVNYETKQKWKEAAKKHPRRPKLLFVKTAEDVDMECEPADNSESPVVPTTATTLSVITPHHAISTGQSAQVDCDDLQQDDDEREDTDKTDILEDFASKTCLDPPVDKERFEQGMEGMVGLEDQQMQDVTWSTDQADQNVVLLAVGENRRKRARLDIGEDNSMDKVVDRVKRKNPEDVQVRITSKTGVMFASNILQNRGQQNKQCLGSQLLSPMESDVFHQRSGLEAAVVRVGQRWTELAEGMNSIPTGETFPEKGWDPPDPEKAAAGGTSSTALRRRRRPYLRPSRVRNASTEMRRGQPGSAAASGGGRCGLPRRFGEGEG</sequence>
<evidence type="ECO:0000259" key="10">
    <source>
        <dbReference type="Pfam" id="PF23559"/>
    </source>
</evidence>
<dbReference type="Gene3D" id="3.40.50.300">
    <property type="entry name" value="P-loop containing nucleotide triphosphate hydrolases"/>
    <property type="match status" value="1"/>
</dbReference>
<feature type="domain" description="Disease resistance protein winged helix" evidence="10">
    <location>
        <begin position="435"/>
        <end position="509"/>
    </location>
</feature>
<dbReference type="InterPro" id="IPR058922">
    <property type="entry name" value="WHD_DRP"/>
</dbReference>
<feature type="domain" description="Disease resistance R13L4/SHOC-2-like LRR" evidence="11">
    <location>
        <begin position="554"/>
        <end position="936"/>
    </location>
</feature>
<accession>M8CQ28</accession>
<feature type="compositionally biased region" description="Acidic residues" evidence="7">
    <location>
        <begin position="985"/>
        <end position="997"/>
    </location>
</feature>
<dbReference type="Pfam" id="PF18052">
    <property type="entry name" value="Rx_N"/>
    <property type="match status" value="1"/>
</dbReference>
<protein>
    <submittedName>
        <fullName evidence="12">Disease resistance protein RPP13</fullName>
    </submittedName>
</protein>
<evidence type="ECO:0000256" key="3">
    <source>
        <dbReference type="ARBA" id="ARBA00022737"/>
    </source>
</evidence>
<dbReference type="Pfam" id="PF23598">
    <property type="entry name" value="LRR_14"/>
    <property type="match status" value="1"/>
</dbReference>
<evidence type="ECO:0000256" key="6">
    <source>
        <dbReference type="ARBA" id="ARBA00023054"/>
    </source>
</evidence>
<feature type="region of interest" description="Disordered" evidence="7">
    <location>
        <begin position="978"/>
        <end position="999"/>
    </location>
</feature>
<evidence type="ECO:0000259" key="9">
    <source>
        <dbReference type="Pfam" id="PF18052"/>
    </source>
</evidence>
<dbReference type="InterPro" id="IPR027417">
    <property type="entry name" value="P-loop_NTPase"/>
</dbReference>
<keyword evidence="2" id="KW-0433">Leucine-rich repeat</keyword>
<evidence type="ECO:0000256" key="5">
    <source>
        <dbReference type="ARBA" id="ARBA00022821"/>
    </source>
</evidence>
<dbReference type="PANTHER" id="PTHR23155:SF1227">
    <property type="entry name" value="OS11G0462500 PROTEIN"/>
    <property type="match status" value="1"/>
</dbReference>
<dbReference type="InterPro" id="IPR038005">
    <property type="entry name" value="RX-like_CC"/>
</dbReference>
<dbReference type="InterPro" id="IPR002182">
    <property type="entry name" value="NB-ARC"/>
</dbReference>
<dbReference type="InterPro" id="IPR044974">
    <property type="entry name" value="Disease_R_plants"/>
</dbReference>
<evidence type="ECO:0000313" key="12">
    <source>
        <dbReference type="EnsemblPlants" id="EMT29642"/>
    </source>
</evidence>
<dbReference type="Gene3D" id="1.20.5.4130">
    <property type="match status" value="1"/>
</dbReference>
<evidence type="ECO:0000259" key="8">
    <source>
        <dbReference type="Pfam" id="PF00931"/>
    </source>
</evidence>
<reference evidence="12" key="1">
    <citation type="submission" date="2015-06" db="UniProtKB">
        <authorList>
            <consortium name="EnsemblPlants"/>
        </authorList>
    </citation>
    <scope>IDENTIFICATION</scope>
</reference>
<dbReference type="Pfam" id="PF23559">
    <property type="entry name" value="WHD_DRP"/>
    <property type="match status" value="1"/>
</dbReference>
<dbReference type="PANTHER" id="PTHR23155">
    <property type="entry name" value="DISEASE RESISTANCE PROTEIN RP"/>
    <property type="match status" value="1"/>
</dbReference>
<comment type="similarity">
    <text evidence="1">Belongs to the disease resistance NB-LRR family.</text>
</comment>
<feature type="compositionally biased region" description="Basic and acidic residues" evidence="7">
    <location>
        <begin position="1164"/>
        <end position="1176"/>
    </location>
</feature>
<feature type="region of interest" description="Disordered" evidence="7">
    <location>
        <begin position="1156"/>
        <end position="1234"/>
    </location>
</feature>
<dbReference type="InterPro" id="IPR042197">
    <property type="entry name" value="Apaf_helical"/>
</dbReference>
<evidence type="ECO:0000256" key="1">
    <source>
        <dbReference type="ARBA" id="ARBA00008894"/>
    </source>
</evidence>
<feature type="domain" description="NB-ARC" evidence="8">
    <location>
        <begin position="191"/>
        <end position="346"/>
    </location>
</feature>
<dbReference type="AlphaFoldDB" id="M8CQ28"/>
<organism evidence="12">
    <name type="scientific">Aegilops tauschii</name>
    <name type="common">Tausch's goatgrass</name>
    <name type="synonym">Aegilops squarrosa</name>
    <dbReference type="NCBI Taxonomy" id="37682"/>
    <lineage>
        <taxon>Eukaryota</taxon>
        <taxon>Viridiplantae</taxon>
        <taxon>Streptophyta</taxon>
        <taxon>Embryophyta</taxon>
        <taxon>Tracheophyta</taxon>
        <taxon>Spermatophyta</taxon>
        <taxon>Magnoliopsida</taxon>
        <taxon>Liliopsida</taxon>
        <taxon>Poales</taxon>
        <taxon>Poaceae</taxon>
        <taxon>BOP clade</taxon>
        <taxon>Pooideae</taxon>
        <taxon>Triticodae</taxon>
        <taxon>Triticeae</taxon>
        <taxon>Triticinae</taxon>
        <taxon>Aegilops</taxon>
    </lineage>
</organism>
<evidence type="ECO:0000256" key="7">
    <source>
        <dbReference type="SAM" id="MobiDB-lite"/>
    </source>
</evidence>
<keyword evidence="3" id="KW-0677">Repeat</keyword>
<dbReference type="InterPro" id="IPR036388">
    <property type="entry name" value="WH-like_DNA-bd_sf"/>
</dbReference>
<dbReference type="Gene3D" id="3.80.10.10">
    <property type="entry name" value="Ribonuclease Inhibitor"/>
    <property type="match status" value="1"/>
</dbReference>